<comment type="caution">
    <text evidence="4">The sequence shown here is derived from an EMBL/GenBank/DDBJ whole genome shotgun (WGS) entry which is preliminary data.</text>
</comment>
<accession>A0A4Q7NTW3</accession>
<evidence type="ECO:0000259" key="2">
    <source>
        <dbReference type="Pfam" id="PF00801"/>
    </source>
</evidence>
<evidence type="ECO:0000313" key="4">
    <source>
        <dbReference type="EMBL" id="RZS90611.1"/>
    </source>
</evidence>
<name>A0A4Q7NTW3_9FLAO</name>
<dbReference type="Gene3D" id="2.60.40.740">
    <property type="match status" value="3"/>
</dbReference>
<keyword evidence="1" id="KW-0732">Signal</keyword>
<dbReference type="InterPro" id="IPR013783">
    <property type="entry name" value="Ig-like_fold"/>
</dbReference>
<dbReference type="Pfam" id="PF18962">
    <property type="entry name" value="Por_Secre_tail"/>
    <property type="match status" value="1"/>
</dbReference>
<dbReference type="EMBL" id="SGXE01000007">
    <property type="protein sequence ID" value="RZS90611.1"/>
    <property type="molecule type" value="Genomic_DNA"/>
</dbReference>
<dbReference type="OrthoDB" id="7794186at2"/>
<dbReference type="InterPro" id="IPR026444">
    <property type="entry name" value="Secre_tail"/>
</dbReference>
<dbReference type="AlphaFoldDB" id="A0A4Q7NTW3"/>
<sequence>ATLASTIDINCYGEATGAIQVNVTGGPIDPNTGTYYPYTYRWSRQDDPSFVADTEDLENLPAGTYELVVIDENLCTTPLSEPVVLTQPEAPLSITNVVATNLTGYQTANGSITLDVEGGTPPYSYQWRNTEDASFSATTQDIENLSIGAYELVVTDAAGCTTNISRQLTQPEELIASIIPLTEAQQIQCYGEQTLVPLQVTVSGGVRGYSYQWYEQNDPESILYTSYITETLMVGTYVVIVTDANGNQAQSSYVVEEPAALEMTESVTDILCYNEPEGAIDITVSGGVPPYQYYWSNGENTEDLDQLRAGDYSITVVDANLCSLTRTITITQQPALFVSIDRQYPSSSSVRDGVIEATVTGGVPPYQYQWFDTQGEPLATTTSILYNVGSEQYGLVVTDTNGCELVIADIDLYEPPALEVSIEAQSVIACNGNTNTGSLRAIVSGGVPFNSSIGYEYQWYDAQTNTPLASQSAQLSGIGVGLYVVAVTDAVGTTVRSAIFSFQEPEALSIAFTTDYINCGDGADWTIEALVTGGTAPYQYRWSTGEITHSLAEVVAGSYQVIVTDARGCSTEGEVAITVPEPLGLSYRTTIPTCYEGCDGQIDIEIQGGAPPYSYQWSTGDTSQDLTNSCAGEYTVVVTDAKGCQLTDTITLANPAPIALELGEDITLCAAQSVTLDATVADGVSYSWTSTNGFTSTNAVIEVATAGIYEVTVVASNGCSASDTIFIDTTTDAIQADFIASTQVFAGEQFVVVNISEPQPDWVVWELPEAATQVYQDDNYAEMVIHEPGEYEVSLYIESGLCTDIQTKRIVVVEREFDPDDNNSNPDTTPDIKVDYSIYPNPTSDGRFSIDVTLPLVLPVSVKIFTMINNRQVASSREQGRDQYVMDYDLSGLPSGIYFILLETQGHSQVRKLMIE</sequence>
<evidence type="ECO:0000259" key="3">
    <source>
        <dbReference type="Pfam" id="PF18962"/>
    </source>
</evidence>
<keyword evidence="5" id="KW-1185">Reference proteome</keyword>
<feature type="domain" description="Secretion system C-terminal sorting" evidence="3">
    <location>
        <begin position="838"/>
        <end position="915"/>
    </location>
</feature>
<gene>
    <name evidence="4" type="ORF">EV197_3406</name>
</gene>
<dbReference type="RefSeq" id="WP_130287905.1">
    <property type="nucleotide sequence ID" value="NZ_SGXE01000007.1"/>
</dbReference>
<dbReference type="InterPro" id="IPR000601">
    <property type="entry name" value="PKD_dom"/>
</dbReference>
<dbReference type="SUPFAM" id="SSF49299">
    <property type="entry name" value="PKD domain"/>
    <property type="match status" value="2"/>
</dbReference>
<reference evidence="4 5" key="1">
    <citation type="submission" date="2019-02" db="EMBL/GenBank/DDBJ databases">
        <title>Genomic Encyclopedia of Type Strains, Phase IV (KMG-IV): sequencing the most valuable type-strain genomes for metagenomic binning, comparative biology and taxonomic classification.</title>
        <authorList>
            <person name="Goeker M."/>
        </authorList>
    </citation>
    <scope>NUCLEOTIDE SEQUENCE [LARGE SCALE GENOMIC DNA]</scope>
    <source>
        <strain evidence="4 5">DSM 17196</strain>
    </source>
</reference>
<evidence type="ECO:0000313" key="5">
    <source>
        <dbReference type="Proteomes" id="UP000292262"/>
    </source>
</evidence>
<dbReference type="Gene3D" id="2.60.40.10">
    <property type="entry name" value="Immunoglobulins"/>
    <property type="match status" value="2"/>
</dbReference>
<feature type="domain" description="PKD" evidence="2">
    <location>
        <begin position="657"/>
        <end position="723"/>
    </location>
</feature>
<dbReference type="InterPro" id="IPR025667">
    <property type="entry name" value="SprB_repeat"/>
</dbReference>
<dbReference type="Pfam" id="PF13573">
    <property type="entry name" value="SprB"/>
    <property type="match status" value="5"/>
</dbReference>
<dbReference type="InterPro" id="IPR035986">
    <property type="entry name" value="PKD_dom_sf"/>
</dbReference>
<proteinExistence type="predicted"/>
<dbReference type="Proteomes" id="UP000292262">
    <property type="component" value="Unassembled WGS sequence"/>
</dbReference>
<feature type="non-terminal residue" evidence="4">
    <location>
        <position position="1"/>
    </location>
</feature>
<dbReference type="Pfam" id="PF00801">
    <property type="entry name" value="PKD"/>
    <property type="match status" value="1"/>
</dbReference>
<organism evidence="4 5">
    <name type="scientific">Aquimarina brevivitae</name>
    <dbReference type="NCBI Taxonomy" id="323412"/>
    <lineage>
        <taxon>Bacteria</taxon>
        <taxon>Pseudomonadati</taxon>
        <taxon>Bacteroidota</taxon>
        <taxon>Flavobacteriia</taxon>
        <taxon>Flavobacteriales</taxon>
        <taxon>Flavobacteriaceae</taxon>
        <taxon>Aquimarina</taxon>
    </lineage>
</organism>
<evidence type="ECO:0000256" key="1">
    <source>
        <dbReference type="ARBA" id="ARBA00022729"/>
    </source>
</evidence>
<dbReference type="NCBIfam" id="TIGR04183">
    <property type="entry name" value="Por_Secre_tail"/>
    <property type="match status" value="1"/>
</dbReference>
<protein>
    <submittedName>
        <fullName evidence="4">Putative secreted protein (Por secretion system target)</fullName>
    </submittedName>
</protein>